<feature type="signal peptide" evidence="1">
    <location>
        <begin position="1"/>
        <end position="22"/>
    </location>
</feature>
<sequence length="426" mass="47324">MKKTLLILSVLLVLITAERASAQSPWRLGVSLGPSLSYNTLYSDKPLPNGKFEAPDRFGASYDLTLERSLTPNFSLRMGVRTANLKVGTRTKFIARDSVTRAVNGWGRNDGYTQFSPANLNVGVTYNSKLLWRRLILTAGADVNYIVNRYDGYVREQNDPKVDGQWPGDVYQYELESAHTRNNGLALSFRTGLDYKLSQYKSLTVNVLYSQGFRDLFRISTKELELNGVNYQADVVSKGSYLALQVGYKQSLNWKRAGNYMSPYNMPVVGKRTGNRPDFQAGSIIAGFSGVAIPYQTGGTFANVAARGGLFVADRFLIGAVGFGAYSTITPIESPLTGWAVGPMVRYHISTTAFSPFVEASYLMGQESGQTYRRGWQFVALMPGVSFRLTRQLKADVGLYMLRPTYPISENAVISLPQLGLHYSWR</sequence>
<organism evidence="2 3">
    <name type="scientific">Persicitalea jodogahamensis</name>
    <dbReference type="NCBI Taxonomy" id="402147"/>
    <lineage>
        <taxon>Bacteria</taxon>
        <taxon>Pseudomonadati</taxon>
        <taxon>Bacteroidota</taxon>
        <taxon>Cytophagia</taxon>
        <taxon>Cytophagales</taxon>
        <taxon>Spirosomataceae</taxon>
        <taxon>Persicitalea</taxon>
    </lineage>
</organism>
<reference evidence="2 3" key="1">
    <citation type="journal article" date="2014" name="Int. J. Syst. Evol. Microbiol.">
        <title>Complete genome sequence of Corynebacterium casei LMG S-19264T (=DSM 44701T), isolated from a smear-ripened cheese.</title>
        <authorList>
            <consortium name="US DOE Joint Genome Institute (JGI-PGF)"/>
            <person name="Walter F."/>
            <person name="Albersmeier A."/>
            <person name="Kalinowski J."/>
            <person name="Ruckert C."/>
        </authorList>
    </citation>
    <scope>NUCLEOTIDE SEQUENCE [LARGE SCALE GENOMIC DNA]</scope>
    <source>
        <strain evidence="2 3">KCTC 12866</strain>
    </source>
</reference>
<keyword evidence="1" id="KW-0732">Signal</keyword>
<protein>
    <submittedName>
        <fullName evidence="2">Uncharacterized protein</fullName>
    </submittedName>
</protein>
<evidence type="ECO:0000313" key="3">
    <source>
        <dbReference type="Proteomes" id="UP000598271"/>
    </source>
</evidence>
<dbReference type="Proteomes" id="UP000598271">
    <property type="component" value="Unassembled WGS sequence"/>
</dbReference>
<feature type="chain" id="PRO_5035201662" evidence="1">
    <location>
        <begin position="23"/>
        <end position="426"/>
    </location>
</feature>
<evidence type="ECO:0000313" key="2">
    <source>
        <dbReference type="EMBL" id="GHB53100.1"/>
    </source>
</evidence>
<evidence type="ECO:0000256" key="1">
    <source>
        <dbReference type="SAM" id="SignalP"/>
    </source>
</evidence>
<dbReference type="AlphaFoldDB" id="A0A8J3G7L4"/>
<proteinExistence type="predicted"/>
<accession>A0A8J3G7L4</accession>
<dbReference type="RefSeq" id="WP_189562520.1">
    <property type="nucleotide sequence ID" value="NZ_BMXF01000001.1"/>
</dbReference>
<keyword evidence="3" id="KW-1185">Reference proteome</keyword>
<name>A0A8J3G7L4_9BACT</name>
<gene>
    <name evidence="2" type="ORF">GCM10007390_02260</name>
</gene>
<comment type="caution">
    <text evidence="2">The sequence shown here is derived from an EMBL/GenBank/DDBJ whole genome shotgun (WGS) entry which is preliminary data.</text>
</comment>
<dbReference type="EMBL" id="BMXF01000001">
    <property type="protein sequence ID" value="GHB53100.1"/>
    <property type="molecule type" value="Genomic_DNA"/>
</dbReference>